<evidence type="ECO:0000313" key="1">
    <source>
        <dbReference type="EMBL" id="KAJ9662939.1"/>
    </source>
</evidence>
<accession>A0ACC3AI20</accession>
<name>A0ACC3AI20_9EURO</name>
<reference evidence="1" key="1">
    <citation type="submission" date="2022-10" db="EMBL/GenBank/DDBJ databases">
        <title>Culturing micro-colonial fungi from biological soil crusts in the Mojave desert and describing Neophaeococcomyces mojavensis, and introducing the new genera and species Taxawa tesnikishii.</title>
        <authorList>
            <person name="Kurbessoian T."/>
            <person name="Stajich J.E."/>
        </authorList>
    </citation>
    <scope>NUCLEOTIDE SEQUENCE</scope>
    <source>
        <strain evidence="1">JES_112</strain>
    </source>
</reference>
<sequence>MDEYAYSRYLWGRYHLWVGSCAYTVCPHGMQDGAAGVLLKQLSGSSLTSNATERIIFEKAFIRLTLRDPAEAWTSGQWMTEPAGESDVSGTQTTASYEPTVDQGITDLDRNPLGPWVLRGFKWFTSATDSDMAIILAKTKTGLSIFYAPTKLQTREPLKQDVTLLNGIYVRRLKSKLGTRAVPTAELELESVRGYLVGKEGDGIREIAHMLNITRVNNAVTCMGFYGRAIAISKAFASARNMIGKGSTRNLTTIPLHVHTMAQHQLIYRAQMAMTFFVVYLLGISERDYSYVGLTTIATERLKPATTEDVDFLLRLFTPVNKAVTAKAAIAGVQEFLESLGGIGYLENEESPEFNIARLYRDVNVCSIWEGTTDILGTDFIKVVKGRRGSETLLAMDRCMLTRPLPLLPSSTSYSGNETSGKQRVQKESFDDLVLFARGHMQQLSNCVIGTILVVDAERDSDPVSGEILRRFASQNGFGGTGFLNRTTAEEAAWDHRIVFEESNGFHRESKL</sequence>
<dbReference type="EMBL" id="JAPDRQ010000012">
    <property type="protein sequence ID" value="KAJ9662939.1"/>
    <property type="molecule type" value="Genomic_DNA"/>
</dbReference>
<proteinExistence type="predicted"/>
<evidence type="ECO:0000313" key="2">
    <source>
        <dbReference type="Proteomes" id="UP001172386"/>
    </source>
</evidence>
<comment type="caution">
    <text evidence="1">The sequence shown here is derived from an EMBL/GenBank/DDBJ whole genome shotgun (WGS) entry which is preliminary data.</text>
</comment>
<organism evidence="1 2">
    <name type="scientific">Neophaeococcomyces mojaviensis</name>
    <dbReference type="NCBI Taxonomy" id="3383035"/>
    <lineage>
        <taxon>Eukaryota</taxon>
        <taxon>Fungi</taxon>
        <taxon>Dikarya</taxon>
        <taxon>Ascomycota</taxon>
        <taxon>Pezizomycotina</taxon>
        <taxon>Eurotiomycetes</taxon>
        <taxon>Chaetothyriomycetidae</taxon>
        <taxon>Chaetothyriales</taxon>
        <taxon>Chaetothyriales incertae sedis</taxon>
        <taxon>Neophaeococcomyces</taxon>
    </lineage>
</organism>
<gene>
    <name evidence="1" type="ORF">H2198_001167</name>
</gene>
<dbReference type="Proteomes" id="UP001172386">
    <property type="component" value="Unassembled WGS sequence"/>
</dbReference>
<protein>
    <submittedName>
        <fullName evidence="1">Uncharacterized protein</fullName>
    </submittedName>
</protein>
<keyword evidence="2" id="KW-1185">Reference proteome</keyword>